<feature type="transmembrane region" description="Helical" evidence="1">
    <location>
        <begin position="134"/>
        <end position="155"/>
    </location>
</feature>
<evidence type="ECO:0000256" key="1">
    <source>
        <dbReference type="SAM" id="Phobius"/>
    </source>
</evidence>
<keyword evidence="4" id="KW-1185">Reference proteome</keyword>
<dbReference type="AlphaFoldDB" id="A0A1I6MYM4"/>
<name>A0A1I6MYM4_9BACT</name>
<keyword evidence="1" id="KW-1133">Transmembrane helix</keyword>
<evidence type="ECO:0000313" key="3">
    <source>
        <dbReference type="EMBL" id="SFS20747.1"/>
    </source>
</evidence>
<dbReference type="STRING" id="474950.SAMN05421771_3800"/>
<evidence type="ECO:0000256" key="2">
    <source>
        <dbReference type="SAM" id="SignalP"/>
    </source>
</evidence>
<dbReference type="Proteomes" id="UP000199024">
    <property type="component" value="Unassembled WGS sequence"/>
</dbReference>
<gene>
    <name evidence="3" type="ORF">SAMN05421771_3800</name>
</gene>
<keyword evidence="2" id="KW-0732">Signal</keyword>
<dbReference type="EMBL" id="FOZL01000002">
    <property type="protein sequence ID" value="SFS20747.1"/>
    <property type="molecule type" value="Genomic_DNA"/>
</dbReference>
<protein>
    <submittedName>
        <fullName evidence="3">Uncharacterized protein</fullName>
    </submittedName>
</protein>
<proteinExistence type="predicted"/>
<feature type="transmembrane region" description="Helical" evidence="1">
    <location>
        <begin position="219"/>
        <end position="239"/>
    </location>
</feature>
<keyword evidence="1" id="KW-0472">Membrane</keyword>
<keyword evidence="1" id="KW-0812">Transmembrane</keyword>
<evidence type="ECO:0000313" key="4">
    <source>
        <dbReference type="Proteomes" id="UP000199024"/>
    </source>
</evidence>
<organism evidence="3 4">
    <name type="scientific">Granulicella pectinivorans</name>
    <dbReference type="NCBI Taxonomy" id="474950"/>
    <lineage>
        <taxon>Bacteria</taxon>
        <taxon>Pseudomonadati</taxon>
        <taxon>Acidobacteriota</taxon>
        <taxon>Terriglobia</taxon>
        <taxon>Terriglobales</taxon>
        <taxon>Acidobacteriaceae</taxon>
        <taxon>Granulicella</taxon>
    </lineage>
</organism>
<feature type="signal peptide" evidence="2">
    <location>
        <begin position="1"/>
        <end position="23"/>
    </location>
</feature>
<accession>A0A1I6MYM4</accession>
<sequence length="291" mass="32054">MRKILLGTVLALGLGVGVAQPKAAPVPVAVISQDQMADTQSALIKLLRMSPMLTEVVERDPSLLADQAYVSRTNPQLADFLTQHPEVARNPEFYLFNGIEGRAGHRHEVLDRKIWPELDSRPESPMALMVSQSLVPFMVFLCILAALIWLLRVFMENRRWNRAIKLQVDAHGKLIERFSSNQELLVYMETDAGKKFLEAGPVPVDFGQTQRIPSAVGRVLTPLQIGVVMTLLGAGFLMLRNSVRNGHPVFLVAGIVVLMPGLGFIISAGLTWLLAGRLGMIPSASNTQDRM</sequence>
<feature type="chain" id="PRO_5011762769" evidence="2">
    <location>
        <begin position="24"/>
        <end position="291"/>
    </location>
</feature>
<feature type="transmembrane region" description="Helical" evidence="1">
    <location>
        <begin position="251"/>
        <end position="275"/>
    </location>
</feature>
<reference evidence="3 4" key="1">
    <citation type="submission" date="2016-10" db="EMBL/GenBank/DDBJ databases">
        <authorList>
            <person name="de Groot N.N."/>
        </authorList>
    </citation>
    <scope>NUCLEOTIDE SEQUENCE [LARGE SCALE GENOMIC DNA]</scope>
    <source>
        <strain evidence="3 4">DSM 21001</strain>
    </source>
</reference>